<sequence length="695" mass="73809">MTLRNRIFMTPMGSNLADEDGITGERLRAYYEARARGGAALITMGSVSIGYPEGSGNWRNEAISHERHVAGVRALADAVHAHGAKLAMQLQHAGLVAMNDMLAGRPIWTPSVPVIGKSDGDMMDGFLEDELAIFTAPFAAMAAPNYQVMTAQDVDTLVQMFATAAARAQRAGVDAIEIHAGHGYLISSFLNPLSNQRTDEFGGTIENRARVLCSVIRGIRAAVGKDIPIWPRLDSQHFLIDGGITVEDAAATARLAQEAGADAIHVSADGHPGRGLTYSTGHATDIPNGFVDAAARIKAAVDIPVICPGRIEPEDADRFIADGKLDFVTMGRKLLADPDLPAKLSAGDAVAIRPCVYCYTCISQIFFSRPVKCAVNPETGFEQTRIPTIAATKQRVVVVGGGPAGMEAARRLALRGHNVTLLEAGPTLGGTARFASIAYAPNEKIVEWLKREIARTPGITIRLGTRATPESVSAHSPDTVVVATGARRDLPSIPGADRDNVFSGDEMRSLMLGEGLDKLGKKTDAKTRLMMRLGRLSGLTARPGFVRSASKQWMPFGERIVIIGGELVGLELAEFLACRGRKIVVIDETTRLGAGLQIVRRWRVLDDLHKLGVKLLPGAADITIGVKQVSYANSAGQVRTVAADQVIVAKGATADASVADELRAASFAVHVIGDANGVGYIEGAMQDAAELAMII</sequence>
<evidence type="ECO:0000256" key="2">
    <source>
        <dbReference type="ARBA" id="ARBA00001966"/>
    </source>
</evidence>
<dbReference type="AlphaFoldDB" id="A0A494TQS1"/>
<evidence type="ECO:0000313" key="12">
    <source>
        <dbReference type="EMBL" id="AYJ88146.1"/>
    </source>
</evidence>
<dbReference type="Gene3D" id="3.40.50.720">
    <property type="entry name" value="NAD(P)-binding Rossmann-like Domain"/>
    <property type="match status" value="1"/>
</dbReference>
<gene>
    <name evidence="12" type="ORF">D3Y57_19660</name>
</gene>
<dbReference type="GO" id="GO:0051536">
    <property type="term" value="F:iron-sulfur cluster binding"/>
    <property type="evidence" value="ECO:0007669"/>
    <property type="project" value="UniProtKB-KW"/>
</dbReference>
<dbReference type="Gene3D" id="3.50.50.60">
    <property type="entry name" value="FAD/NAD(P)-binding domain"/>
    <property type="match status" value="1"/>
</dbReference>
<evidence type="ECO:0000256" key="8">
    <source>
        <dbReference type="ARBA" id="ARBA00023004"/>
    </source>
</evidence>
<dbReference type="GO" id="GO:0016491">
    <property type="term" value="F:oxidoreductase activity"/>
    <property type="evidence" value="ECO:0007669"/>
    <property type="project" value="UniProtKB-KW"/>
</dbReference>
<dbReference type="GO" id="GO:0010181">
    <property type="term" value="F:FMN binding"/>
    <property type="evidence" value="ECO:0007669"/>
    <property type="project" value="InterPro"/>
</dbReference>
<keyword evidence="6" id="KW-0479">Metal-binding</keyword>
<keyword evidence="8" id="KW-0408">Iron</keyword>
<protein>
    <submittedName>
        <fullName evidence="12">FAD-dependent oxidoreductase</fullName>
    </submittedName>
</protein>
<evidence type="ECO:0000259" key="10">
    <source>
        <dbReference type="Pfam" id="PF00724"/>
    </source>
</evidence>
<dbReference type="InterPro" id="IPR023753">
    <property type="entry name" value="FAD/NAD-binding_dom"/>
</dbReference>
<dbReference type="OrthoDB" id="9804454at2"/>
<dbReference type="Proteomes" id="UP000276254">
    <property type="component" value="Chromosome"/>
</dbReference>
<dbReference type="PANTHER" id="PTHR42917">
    <property type="entry name" value="2,4-DIENOYL-COA REDUCTASE"/>
    <property type="match status" value="1"/>
</dbReference>
<dbReference type="InterPro" id="IPR051793">
    <property type="entry name" value="NADH:flavin_oxidoreductase"/>
</dbReference>
<dbReference type="Pfam" id="PF07992">
    <property type="entry name" value="Pyr_redox_2"/>
    <property type="match status" value="1"/>
</dbReference>
<evidence type="ECO:0000256" key="6">
    <source>
        <dbReference type="ARBA" id="ARBA00022723"/>
    </source>
</evidence>
<organism evidence="12 13">
    <name type="scientific">Sphingomonas paeninsulae</name>
    <dbReference type="NCBI Taxonomy" id="2319844"/>
    <lineage>
        <taxon>Bacteria</taxon>
        <taxon>Pseudomonadati</taxon>
        <taxon>Pseudomonadota</taxon>
        <taxon>Alphaproteobacteria</taxon>
        <taxon>Sphingomonadales</taxon>
        <taxon>Sphingomonadaceae</taxon>
        <taxon>Sphingomonas</taxon>
    </lineage>
</organism>
<keyword evidence="7" id="KW-0560">Oxidoreductase</keyword>
<evidence type="ECO:0000259" key="11">
    <source>
        <dbReference type="Pfam" id="PF07992"/>
    </source>
</evidence>
<dbReference type="KEGG" id="spha:D3Y57_19660"/>
<dbReference type="PRINTS" id="PR00368">
    <property type="entry name" value="FADPNR"/>
</dbReference>
<dbReference type="SUPFAM" id="SSF51905">
    <property type="entry name" value="FAD/NAD(P)-binding domain"/>
    <property type="match status" value="1"/>
</dbReference>
<feature type="domain" description="NADH:flavin oxidoreductase/NADH oxidase N-terminal" evidence="10">
    <location>
        <begin position="1"/>
        <end position="347"/>
    </location>
</feature>
<dbReference type="CDD" id="cd02803">
    <property type="entry name" value="OYE_like_FMN_family"/>
    <property type="match status" value="1"/>
</dbReference>
<evidence type="ECO:0000256" key="5">
    <source>
        <dbReference type="ARBA" id="ARBA00022643"/>
    </source>
</evidence>
<dbReference type="InterPro" id="IPR036188">
    <property type="entry name" value="FAD/NAD-bd_sf"/>
</dbReference>
<evidence type="ECO:0000256" key="7">
    <source>
        <dbReference type="ARBA" id="ARBA00023002"/>
    </source>
</evidence>
<keyword evidence="4" id="KW-0285">Flavoprotein</keyword>
<dbReference type="Pfam" id="PF00724">
    <property type="entry name" value="Oxidored_FMN"/>
    <property type="match status" value="1"/>
</dbReference>
<evidence type="ECO:0000256" key="9">
    <source>
        <dbReference type="ARBA" id="ARBA00023014"/>
    </source>
</evidence>
<keyword evidence="9" id="KW-0411">Iron-sulfur</keyword>
<dbReference type="GO" id="GO:0046872">
    <property type="term" value="F:metal ion binding"/>
    <property type="evidence" value="ECO:0007669"/>
    <property type="project" value="UniProtKB-KW"/>
</dbReference>
<dbReference type="SUPFAM" id="SSF51395">
    <property type="entry name" value="FMN-linked oxidoreductases"/>
    <property type="match status" value="1"/>
</dbReference>
<dbReference type="Gene3D" id="3.20.20.70">
    <property type="entry name" value="Aldolase class I"/>
    <property type="match status" value="1"/>
</dbReference>
<evidence type="ECO:0000313" key="13">
    <source>
        <dbReference type="Proteomes" id="UP000276254"/>
    </source>
</evidence>
<keyword evidence="5" id="KW-0288">FMN</keyword>
<dbReference type="PRINTS" id="PR00411">
    <property type="entry name" value="PNDRDTASEI"/>
</dbReference>
<reference evidence="12 13" key="1">
    <citation type="submission" date="2018-09" db="EMBL/GenBank/DDBJ databases">
        <title>Sphingomonas peninsula sp. nov., isolated from fildes peninsula, Antarctic soil.</title>
        <authorList>
            <person name="Yingchao G."/>
        </authorList>
    </citation>
    <scope>NUCLEOTIDE SEQUENCE [LARGE SCALE GENOMIC DNA]</scope>
    <source>
        <strain evidence="12 13">YZ-8</strain>
    </source>
</reference>
<comment type="cofactor">
    <cofactor evidence="1">
        <name>FMN</name>
        <dbReference type="ChEBI" id="CHEBI:58210"/>
    </cofactor>
</comment>
<comment type="cofactor">
    <cofactor evidence="2">
        <name>[4Fe-4S] cluster</name>
        <dbReference type="ChEBI" id="CHEBI:49883"/>
    </cofactor>
</comment>
<dbReference type="EMBL" id="CP032829">
    <property type="protein sequence ID" value="AYJ88146.1"/>
    <property type="molecule type" value="Genomic_DNA"/>
</dbReference>
<keyword evidence="13" id="KW-1185">Reference proteome</keyword>
<evidence type="ECO:0000256" key="3">
    <source>
        <dbReference type="ARBA" id="ARBA00011048"/>
    </source>
</evidence>
<feature type="domain" description="FAD/NAD(P)-binding" evidence="11">
    <location>
        <begin position="395"/>
        <end position="661"/>
    </location>
</feature>
<evidence type="ECO:0000256" key="4">
    <source>
        <dbReference type="ARBA" id="ARBA00022630"/>
    </source>
</evidence>
<dbReference type="PANTHER" id="PTHR42917:SF2">
    <property type="entry name" value="2,4-DIENOYL-COA REDUCTASE [(2E)-ENOYL-COA-PRODUCING]"/>
    <property type="match status" value="1"/>
</dbReference>
<dbReference type="InterPro" id="IPR001155">
    <property type="entry name" value="OxRdtase_FMN_N"/>
</dbReference>
<comment type="similarity">
    <text evidence="3">In the N-terminal section; belongs to the NADH:flavin oxidoreductase/NADH oxidase family.</text>
</comment>
<evidence type="ECO:0000256" key="1">
    <source>
        <dbReference type="ARBA" id="ARBA00001917"/>
    </source>
</evidence>
<accession>A0A494TQS1</accession>
<dbReference type="InterPro" id="IPR013785">
    <property type="entry name" value="Aldolase_TIM"/>
</dbReference>
<name>A0A494TQS1_SPHPE</name>
<proteinExistence type="inferred from homology"/>